<organism evidence="1">
    <name type="scientific">uncultured Caudovirales phage</name>
    <dbReference type="NCBI Taxonomy" id="2100421"/>
    <lineage>
        <taxon>Viruses</taxon>
        <taxon>Duplodnaviria</taxon>
        <taxon>Heunggongvirae</taxon>
        <taxon>Uroviricota</taxon>
        <taxon>Caudoviricetes</taxon>
        <taxon>Peduoviridae</taxon>
        <taxon>Maltschvirus</taxon>
        <taxon>Maltschvirus maltsch</taxon>
    </lineage>
</organism>
<dbReference type="EMBL" id="LR796618">
    <property type="protein sequence ID" value="CAB4154457.1"/>
    <property type="molecule type" value="Genomic_DNA"/>
</dbReference>
<reference evidence="1" key="1">
    <citation type="submission" date="2020-04" db="EMBL/GenBank/DDBJ databases">
        <authorList>
            <person name="Chiriac C."/>
            <person name="Salcher M."/>
            <person name="Ghai R."/>
            <person name="Kavagutti S V."/>
        </authorList>
    </citation>
    <scope>NUCLEOTIDE SEQUENCE</scope>
</reference>
<proteinExistence type="predicted"/>
<sequence>MTKTGKRHTYKREDIINQIIKKRINDGWTNLMIMDWIVDELKYTKVYAYELMGDSRKEIDERSIINFGDDLKTDIERFEKLYKDAIEQNNTNLAKDILRDIGKLKGHYVERQQVTHQLELTTVKLIEIQSDDRKLLLD</sequence>
<protein>
    <submittedName>
        <fullName evidence="1">Uncharacterized protein</fullName>
    </submittedName>
</protein>
<evidence type="ECO:0000313" key="1">
    <source>
        <dbReference type="EMBL" id="CAB4154457.1"/>
    </source>
</evidence>
<gene>
    <name evidence="1" type="ORF">UFOVP648_7</name>
</gene>
<name>A0A6J5N6U7_9CAUD</name>
<accession>A0A6J5N6U7</accession>